<feature type="repeat" description="TPR" evidence="1">
    <location>
        <begin position="129"/>
        <end position="162"/>
    </location>
</feature>
<proteinExistence type="predicted"/>
<dbReference type="Gene3D" id="1.25.40.10">
    <property type="entry name" value="Tetratricopeptide repeat domain"/>
    <property type="match status" value="1"/>
</dbReference>
<dbReference type="PANTHER" id="PTHR10098">
    <property type="entry name" value="RAPSYN-RELATED"/>
    <property type="match status" value="1"/>
</dbReference>
<sequence>MSSTRRRWCTLRQQCNCHNPFSELVQVSAYPSLVSQSVGYEQVADAPGRFIAHSNIGIAHQALGDAAAAAEEHEAALRCAVQMSSLAGESLACAHLGTVKASDDAPTAKACTERRLLLSRTLGDAVGKADAYLQLGLIAQEAREWAEAREAFEHAMREAELSGDQRVRELARCSVGIAEGSLRFEGMLAAAAEGAGREGDVA</sequence>
<evidence type="ECO:0000256" key="1">
    <source>
        <dbReference type="PROSITE-ProRule" id="PRU00339"/>
    </source>
</evidence>
<reference evidence="2" key="1">
    <citation type="submission" date="2021-01" db="EMBL/GenBank/DDBJ databases">
        <authorList>
            <person name="Corre E."/>
            <person name="Pelletier E."/>
            <person name="Niang G."/>
            <person name="Scheremetjew M."/>
            <person name="Finn R."/>
            <person name="Kale V."/>
            <person name="Holt S."/>
            <person name="Cochrane G."/>
            <person name="Meng A."/>
            <person name="Brown T."/>
            <person name="Cohen L."/>
        </authorList>
    </citation>
    <scope>NUCLEOTIDE SEQUENCE</scope>
    <source>
        <strain evidence="2">379</strain>
    </source>
</reference>
<accession>A0A7S3TWW8</accession>
<keyword evidence="1" id="KW-0802">TPR repeat</keyword>
<dbReference type="AlphaFoldDB" id="A0A7S3TWW8"/>
<dbReference type="SUPFAM" id="SSF48452">
    <property type="entry name" value="TPR-like"/>
    <property type="match status" value="1"/>
</dbReference>
<dbReference type="PANTHER" id="PTHR10098:SF108">
    <property type="entry name" value="TETRATRICOPEPTIDE REPEAT PROTEIN 28"/>
    <property type="match status" value="1"/>
</dbReference>
<organism evidence="2">
    <name type="scientific">Emiliania huxleyi</name>
    <name type="common">Coccolithophore</name>
    <name type="synonym">Pontosphaera huxleyi</name>
    <dbReference type="NCBI Taxonomy" id="2903"/>
    <lineage>
        <taxon>Eukaryota</taxon>
        <taxon>Haptista</taxon>
        <taxon>Haptophyta</taxon>
        <taxon>Prymnesiophyceae</taxon>
        <taxon>Isochrysidales</taxon>
        <taxon>Noelaerhabdaceae</taxon>
        <taxon>Emiliania</taxon>
    </lineage>
</organism>
<evidence type="ECO:0008006" key="3">
    <source>
        <dbReference type="Google" id="ProtNLM"/>
    </source>
</evidence>
<name>A0A7S3TWW8_EMIHU</name>
<evidence type="ECO:0000313" key="2">
    <source>
        <dbReference type="EMBL" id="CAE0596503.1"/>
    </source>
</evidence>
<dbReference type="InterPro" id="IPR011990">
    <property type="entry name" value="TPR-like_helical_dom_sf"/>
</dbReference>
<dbReference type="EMBL" id="HBIR01058663">
    <property type="protein sequence ID" value="CAE0596503.1"/>
    <property type="molecule type" value="Transcribed_RNA"/>
</dbReference>
<dbReference type="SMART" id="SM00028">
    <property type="entry name" value="TPR"/>
    <property type="match status" value="2"/>
</dbReference>
<dbReference type="InterPro" id="IPR019734">
    <property type="entry name" value="TPR_rpt"/>
</dbReference>
<gene>
    <name evidence="2" type="ORF">EHUX00137_LOCUS45604</name>
</gene>
<dbReference type="PROSITE" id="PS50005">
    <property type="entry name" value="TPR"/>
    <property type="match status" value="1"/>
</dbReference>
<protein>
    <recommendedName>
        <fullName evidence="3">MalT-like TPR region domain-containing protein</fullName>
    </recommendedName>
</protein>